<name>A0A2K8NTN7_9MOLU</name>
<dbReference type="AlphaFoldDB" id="A0A2K8NTN7"/>
<reference evidence="1 2" key="1">
    <citation type="submission" date="2017-11" db="EMBL/GenBank/DDBJ databases">
        <title>Genome sequence of Entomoplasma luminosum PIMN-1 (ATCC 49195).</title>
        <authorList>
            <person name="Lo W.-S."/>
            <person name="Gasparich G.E."/>
            <person name="Kuo C.-H."/>
        </authorList>
    </citation>
    <scope>NUCLEOTIDE SEQUENCE [LARGE SCALE GENOMIC DNA]</scope>
    <source>
        <strain evidence="1 2">PIMN-1</strain>
    </source>
</reference>
<sequence>MSLLLWGLKKFFDKMLDTIGIKNPWKNIGKKNKKEKE</sequence>
<protein>
    <submittedName>
        <fullName evidence="1">Uncharacterized protein</fullName>
    </submittedName>
</protein>
<gene>
    <name evidence="1" type="ORF">ELUMI_v1c04910</name>
</gene>
<organism evidence="1 2">
    <name type="scientific">Williamsoniiplasma luminosum</name>
    <dbReference type="NCBI Taxonomy" id="214888"/>
    <lineage>
        <taxon>Bacteria</taxon>
        <taxon>Bacillati</taxon>
        <taxon>Mycoplasmatota</taxon>
        <taxon>Mollicutes</taxon>
        <taxon>Entomoplasmatales</taxon>
        <taxon>Williamsoniiplasma</taxon>
    </lineage>
</organism>
<dbReference type="EMBL" id="CP024963">
    <property type="protein sequence ID" value="ATZ17215.1"/>
    <property type="molecule type" value="Genomic_DNA"/>
</dbReference>
<dbReference type="KEGG" id="elj:ELUMI_v1c04910"/>
<accession>A0A2K8NTN7</accession>
<keyword evidence="2" id="KW-1185">Reference proteome</keyword>
<evidence type="ECO:0000313" key="1">
    <source>
        <dbReference type="EMBL" id="ATZ17215.1"/>
    </source>
</evidence>
<evidence type="ECO:0000313" key="2">
    <source>
        <dbReference type="Proteomes" id="UP000232063"/>
    </source>
</evidence>
<dbReference type="Proteomes" id="UP000232063">
    <property type="component" value="Chromosome"/>
</dbReference>
<proteinExistence type="predicted"/>